<proteinExistence type="predicted"/>
<organism evidence="1 2">
    <name type="scientific">Nibea albiflora</name>
    <name type="common">Yellow drum</name>
    <name type="synonym">Corvina albiflora</name>
    <dbReference type="NCBI Taxonomy" id="240163"/>
    <lineage>
        <taxon>Eukaryota</taxon>
        <taxon>Metazoa</taxon>
        <taxon>Chordata</taxon>
        <taxon>Craniata</taxon>
        <taxon>Vertebrata</taxon>
        <taxon>Euteleostomi</taxon>
        <taxon>Actinopterygii</taxon>
        <taxon>Neopterygii</taxon>
        <taxon>Teleostei</taxon>
        <taxon>Neoteleostei</taxon>
        <taxon>Acanthomorphata</taxon>
        <taxon>Eupercaria</taxon>
        <taxon>Sciaenidae</taxon>
        <taxon>Nibea</taxon>
    </lineage>
</organism>
<evidence type="ECO:0000313" key="1">
    <source>
        <dbReference type="EMBL" id="KAG8002855.1"/>
    </source>
</evidence>
<protein>
    <submittedName>
        <fullName evidence="1">Chloride channel protein ClC-Kb</fullName>
    </submittedName>
</protein>
<evidence type="ECO:0000313" key="2">
    <source>
        <dbReference type="Proteomes" id="UP000805704"/>
    </source>
</evidence>
<name>A0ACB7EKX3_NIBAL</name>
<accession>A0ACB7EKX3</accession>
<comment type="caution">
    <text evidence="1">The sequence shown here is derived from an EMBL/GenBank/DDBJ whole genome shotgun (WGS) entry which is preliminary data.</text>
</comment>
<keyword evidence="2" id="KW-1185">Reference proteome</keyword>
<dbReference type="Proteomes" id="UP000805704">
    <property type="component" value="Chromosome 5"/>
</dbReference>
<gene>
    <name evidence="1" type="primary">CLCNKB</name>
    <name evidence="1" type="ORF">GBF38_015451</name>
</gene>
<dbReference type="EMBL" id="CM024793">
    <property type="protein sequence ID" value="KAG8002855.1"/>
    <property type="molecule type" value="Genomic_DNA"/>
</dbReference>
<sequence length="503" mass="54520">MERTKVTVFCAEASFENVTQHYKRQHADDMRFQSYRRKWRALDEAPGNETAKQNNNSPWERENRSEICHNKSLLLGHPVKPCQQTRAIVKGSGIPEVRTMLAGIEMPHYLSLTNMFTKFLGLICTLAAGSTVFLGKVGPFVHLSTMIGAYLSNLCTLIQSNKKERAAGEMLVVAAAVGVASCFGAPISGVLFSVEVMCSHFALRHYCPCFFSAACGALTFRLLSVWSGDAETLQALFRTNFPTAVPFYPLEILLFAFLGQRFELLSCLSQYTMKQLLTTLLDSTQWTSQSHNASVEPLLEWSSSGSPVYLSLAVFLLMKLWMLVLACTLPLPAGYFMPVFIYGAALGRLLGEGVASTGVTAGQQWASINPGGYALAGAAAFSGAVTHTLSPALLAVELTGQFSHAVPILLATLLANAVARSGHRPSFYDALSISKKLPHLPSLMKACPRLPSTVVGQVLGVKSVQLQKAAGPEEVQHAVNTSTETQIPVVDSHGVQTKIFESI</sequence>
<reference evidence="1" key="1">
    <citation type="submission" date="2020-04" db="EMBL/GenBank/DDBJ databases">
        <title>A chromosome-scale assembly and high-density genetic map of the yellow drum (Nibea albiflora) genome.</title>
        <authorList>
            <person name="Xu D."/>
            <person name="Zhang W."/>
            <person name="Chen R."/>
            <person name="Tan P."/>
            <person name="Wang L."/>
            <person name="Song H."/>
            <person name="Tian L."/>
            <person name="Zhu Q."/>
            <person name="Wang B."/>
        </authorList>
    </citation>
    <scope>NUCLEOTIDE SEQUENCE</scope>
    <source>
        <strain evidence="1">ZJHYS-2018</strain>
    </source>
</reference>